<dbReference type="STRING" id="397948.Cmaq_0211"/>
<accession>A8MAM4</accession>
<dbReference type="InterPro" id="IPR050097">
    <property type="entry name" value="Ferredoxin-NADP_redctase_2"/>
</dbReference>
<dbReference type="Proteomes" id="UP000001137">
    <property type="component" value="Chromosome"/>
</dbReference>
<dbReference type="GO" id="GO:0019430">
    <property type="term" value="P:removal of superoxide radicals"/>
    <property type="evidence" value="ECO:0007669"/>
    <property type="project" value="InterPro"/>
</dbReference>
<name>A8MAM4_CALMQ</name>
<dbReference type="PANTHER" id="PTHR48105">
    <property type="entry name" value="THIOREDOXIN REDUCTASE 1-RELATED-RELATED"/>
    <property type="match status" value="1"/>
</dbReference>
<keyword evidence="1" id="KW-0285">Flavoprotein</keyword>
<keyword evidence="3" id="KW-0560">Oxidoreductase</keyword>
<dbReference type="InterPro" id="IPR005982">
    <property type="entry name" value="Thioredox_Rdtase"/>
</dbReference>
<evidence type="ECO:0000256" key="1">
    <source>
        <dbReference type="ARBA" id="ARBA00022630"/>
    </source>
</evidence>
<protein>
    <submittedName>
        <fullName evidence="7">Thioredoxin reductase</fullName>
    </submittedName>
</protein>
<dbReference type="Gene3D" id="3.50.50.60">
    <property type="entry name" value="FAD/NAD(P)-binding domain"/>
    <property type="match status" value="2"/>
</dbReference>
<keyword evidence="2" id="KW-0274">FAD</keyword>
<feature type="domain" description="FAD/NAD(P)-binding" evidence="6">
    <location>
        <begin position="33"/>
        <end position="322"/>
    </location>
</feature>
<dbReference type="HOGENOM" id="CLU_031864_5_3_2"/>
<organism evidence="7 8">
    <name type="scientific">Caldivirga maquilingensis (strain ATCC 700844 / DSM 13496 / JCM 10307 / IC-167)</name>
    <dbReference type="NCBI Taxonomy" id="397948"/>
    <lineage>
        <taxon>Archaea</taxon>
        <taxon>Thermoproteota</taxon>
        <taxon>Thermoprotei</taxon>
        <taxon>Thermoproteales</taxon>
        <taxon>Thermoproteaceae</taxon>
        <taxon>Caldivirga</taxon>
    </lineage>
</organism>
<proteinExistence type="predicted"/>
<evidence type="ECO:0000313" key="7">
    <source>
        <dbReference type="EMBL" id="ABW01060.1"/>
    </source>
</evidence>
<dbReference type="eggNOG" id="arCOG01296">
    <property type="taxonomic scope" value="Archaea"/>
</dbReference>
<dbReference type="AlphaFoldDB" id="A8MAM4"/>
<evidence type="ECO:0000256" key="5">
    <source>
        <dbReference type="ARBA" id="ARBA00023284"/>
    </source>
</evidence>
<dbReference type="Pfam" id="PF07992">
    <property type="entry name" value="Pyr_redox_2"/>
    <property type="match status" value="1"/>
</dbReference>
<dbReference type="InterPro" id="IPR036188">
    <property type="entry name" value="FAD/NAD-bd_sf"/>
</dbReference>
<dbReference type="KEGG" id="cma:Cmaq_0211"/>
<keyword evidence="5" id="KW-0676">Redox-active center</keyword>
<reference evidence="7 8" key="1">
    <citation type="submission" date="2007-10" db="EMBL/GenBank/DDBJ databases">
        <title>Complete sequence of Caldivirga maquilingensis IC-167.</title>
        <authorList>
            <consortium name="US DOE Joint Genome Institute"/>
            <person name="Copeland A."/>
            <person name="Lucas S."/>
            <person name="Lapidus A."/>
            <person name="Barry K."/>
            <person name="Glavina del Rio T."/>
            <person name="Dalin E."/>
            <person name="Tice H."/>
            <person name="Pitluck S."/>
            <person name="Saunders E."/>
            <person name="Brettin T."/>
            <person name="Bruce D."/>
            <person name="Detter J.C."/>
            <person name="Han C."/>
            <person name="Schmutz J."/>
            <person name="Larimer F."/>
            <person name="Land M."/>
            <person name="Hauser L."/>
            <person name="Kyrpides N."/>
            <person name="Ivanova N."/>
            <person name="Biddle J.F."/>
            <person name="Zhang Z."/>
            <person name="Fitz-Gibbon S.T."/>
            <person name="Lowe T.M."/>
            <person name="Saltikov C."/>
            <person name="House C.H."/>
            <person name="Richardson P."/>
        </authorList>
    </citation>
    <scope>NUCLEOTIDE SEQUENCE [LARGE SCALE GENOMIC DNA]</scope>
    <source>
        <strain evidence="8">ATCC 700844 / DSM 13496 / JCM 10307 / IC-167</strain>
    </source>
</reference>
<keyword evidence="4" id="KW-1015">Disulfide bond</keyword>
<dbReference type="NCBIfam" id="TIGR01292">
    <property type="entry name" value="TRX_reduct"/>
    <property type="match status" value="1"/>
</dbReference>
<gene>
    <name evidence="7" type="ordered locus">Cmaq_0211</name>
</gene>
<sequence>MSSGGLLTSTMLNTTGLELSGEVAEKLKGKVLDTVIIGGGPAGLSAAMYAARFGLSTVVITEEIGGQVGKAGWVEDYLGYVRITGPDLVNKFEEHVRYYNVPILIDSVERITISNDLFKVTTVSGDEFTSRTVIIAVGERRRKLNVPGEDKYSGKGVSYCAPCDAPLFKDKVVAVVGGGDSAASSALLLTEYATKVYLIHRRSSLRAQPIYQDLLLKNSKITIIWNTVVKELKGDKVLKSAILQRTDTGELMELPIDGIFIEIGAEPPVEFFKVIGLDLDKNGYINVNTMMETNIKGIYAAGDCVSLTPRGFRQIITAAAQGALAAYSAYNYILTKYGQNREK</sequence>
<evidence type="ECO:0000256" key="4">
    <source>
        <dbReference type="ARBA" id="ARBA00023157"/>
    </source>
</evidence>
<evidence type="ECO:0000256" key="2">
    <source>
        <dbReference type="ARBA" id="ARBA00022827"/>
    </source>
</evidence>
<dbReference type="OrthoDB" id="27340at2157"/>
<evidence type="ECO:0000313" key="8">
    <source>
        <dbReference type="Proteomes" id="UP000001137"/>
    </source>
</evidence>
<evidence type="ECO:0000256" key="3">
    <source>
        <dbReference type="ARBA" id="ARBA00023002"/>
    </source>
</evidence>
<dbReference type="InterPro" id="IPR023753">
    <property type="entry name" value="FAD/NAD-binding_dom"/>
</dbReference>
<dbReference type="GO" id="GO:0004791">
    <property type="term" value="F:thioredoxin-disulfide reductase (NADPH) activity"/>
    <property type="evidence" value="ECO:0007669"/>
    <property type="project" value="InterPro"/>
</dbReference>
<dbReference type="PROSITE" id="PS00573">
    <property type="entry name" value="PYRIDINE_REDOX_2"/>
    <property type="match status" value="1"/>
</dbReference>
<keyword evidence="8" id="KW-1185">Reference proteome</keyword>
<dbReference type="GO" id="GO:0005737">
    <property type="term" value="C:cytoplasm"/>
    <property type="evidence" value="ECO:0007669"/>
    <property type="project" value="InterPro"/>
</dbReference>
<dbReference type="PRINTS" id="PR00368">
    <property type="entry name" value="FADPNR"/>
</dbReference>
<dbReference type="SUPFAM" id="SSF51905">
    <property type="entry name" value="FAD/NAD(P)-binding domain"/>
    <property type="match status" value="1"/>
</dbReference>
<dbReference type="RefSeq" id="WP_012185280.1">
    <property type="nucleotide sequence ID" value="NC_009954.1"/>
</dbReference>
<dbReference type="PRINTS" id="PR00469">
    <property type="entry name" value="PNDRDTASEII"/>
</dbReference>
<evidence type="ECO:0000259" key="6">
    <source>
        <dbReference type="Pfam" id="PF07992"/>
    </source>
</evidence>
<dbReference type="InterPro" id="IPR008255">
    <property type="entry name" value="Pyr_nucl-diS_OxRdtase_2_AS"/>
</dbReference>
<dbReference type="EMBL" id="CP000852">
    <property type="protein sequence ID" value="ABW01060.1"/>
    <property type="molecule type" value="Genomic_DNA"/>
</dbReference>
<dbReference type="GeneID" id="5709016"/>